<dbReference type="Proteomes" id="UP000053676">
    <property type="component" value="Unassembled WGS sequence"/>
</dbReference>
<gene>
    <name evidence="1" type="ORF">NECAME_10416</name>
</gene>
<reference evidence="2" key="1">
    <citation type="journal article" date="2014" name="Nat. Genet.">
        <title>Genome of the human hookworm Necator americanus.</title>
        <authorList>
            <person name="Tang Y.T."/>
            <person name="Gao X."/>
            <person name="Rosa B.A."/>
            <person name="Abubucker S."/>
            <person name="Hallsworth-Pepin K."/>
            <person name="Martin J."/>
            <person name="Tyagi R."/>
            <person name="Heizer E."/>
            <person name="Zhang X."/>
            <person name="Bhonagiri-Palsikar V."/>
            <person name="Minx P."/>
            <person name="Warren W.C."/>
            <person name="Wang Q."/>
            <person name="Zhan B."/>
            <person name="Hotez P.J."/>
            <person name="Sternberg P.W."/>
            <person name="Dougall A."/>
            <person name="Gaze S.T."/>
            <person name="Mulvenna J."/>
            <person name="Sotillo J."/>
            <person name="Ranganathan S."/>
            <person name="Rabelo E.M."/>
            <person name="Wilson R.K."/>
            <person name="Felgner P.L."/>
            <person name="Bethony J."/>
            <person name="Hawdon J.M."/>
            <person name="Gasser R.B."/>
            <person name="Loukas A."/>
            <person name="Mitreva M."/>
        </authorList>
    </citation>
    <scope>NUCLEOTIDE SEQUENCE [LARGE SCALE GENOMIC DNA]</scope>
</reference>
<proteinExistence type="predicted"/>
<organism evidence="1 2">
    <name type="scientific">Necator americanus</name>
    <name type="common">Human hookworm</name>
    <dbReference type="NCBI Taxonomy" id="51031"/>
    <lineage>
        <taxon>Eukaryota</taxon>
        <taxon>Metazoa</taxon>
        <taxon>Ecdysozoa</taxon>
        <taxon>Nematoda</taxon>
        <taxon>Chromadorea</taxon>
        <taxon>Rhabditida</taxon>
        <taxon>Rhabditina</taxon>
        <taxon>Rhabditomorpha</taxon>
        <taxon>Strongyloidea</taxon>
        <taxon>Ancylostomatidae</taxon>
        <taxon>Bunostominae</taxon>
        <taxon>Necator</taxon>
    </lineage>
</organism>
<dbReference type="EMBL" id="KI659956">
    <property type="protein sequence ID" value="ETN78352.1"/>
    <property type="molecule type" value="Genomic_DNA"/>
</dbReference>
<name>W2TBI3_NECAM</name>
<dbReference type="KEGG" id="nai:NECAME_10416"/>
<dbReference type="AlphaFoldDB" id="W2TBI3"/>
<keyword evidence="2" id="KW-1185">Reference proteome</keyword>
<accession>W2TBI3</accession>
<evidence type="ECO:0000313" key="2">
    <source>
        <dbReference type="Proteomes" id="UP000053676"/>
    </source>
</evidence>
<sequence>MFDASSKRAEELSLDDVICTEESFVNKIHDTHHNQADEADLGSRGTAASLISEHDLVRGLR</sequence>
<protein>
    <submittedName>
        <fullName evidence="1">Uncharacterized protein</fullName>
    </submittedName>
</protein>
<evidence type="ECO:0000313" key="1">
    <source>
        <dbReference type="EMBL" id="ETN78352.1"/>
    </source>
</evidence>